<keyword evidence="11" id="KW-1185">Reference proteome</keyword>
<dbReference type="EMBL" id="JBGBPQ010000023">
    <property type="protein sequence ID" value="KAL1500612.1"/>
    <property type="molecule type" value="Genomic_DNA"/>
</dbReference>
<dbReference type="GO" id="GO:0005952">
    <property type="term" value="C:cAMP-dependent protein kinase complex"/>
    <property type="evidence" value="ECO:0007669"/>
    <property type="project" value="TreeGrafter"/>
</dbReference>
<feature type="domain" description="Protein kinase" evidence="8">
    <location>
        <begin position="34"/>
        <end position="304"/>
    </location>
</feature>
<evidence type="ECO:0000256" key="7">
    <source>
        <dbReference type="RuleBase" id="RU000304"/>
    </source>
</evidence>
<feature type="domain" description="AGC-kinase C-terminal" evidence="9">
    <location>
        <begin position="305"/>
        <end position="347"/>
    </location>
</feature>
<keyword evidence="1 7" id="KW-0723">Serine/threonine-protein kinase</keyword>
<accession>A0AB34IN22</accession>
<feature type="binding site" evidence="6">
    <location>
        <position position="63"/>
    </location>
    <ligand>
        <name>ATP</name>
        <dbReference type="ChEBI" id="CHEBI:30616"/>
    </ligand>
</feature>
<evidence type="ECO:0000256" key="4">
    <source>
        <dbReference type="ARBA" id="ARBA00022777"/>
    </source>
</evidence>
<dbReference type="GO" id="GO:0004691">
    <property type="term" value="F:cAMP-dependent protein kinase activity"/>
    <property type="evidence" value="ECO:0007669"/>
    <property type="project" value="TreeGrafter"/>
</dbReference>
<dbReference type="InterPro" id="IPR017441">
    <property type="entry name" value="Protein_kinase_ATP_BS"/>
</dbReference>
<dbReference type="PROSITE" id="PS00107">
    <property type="entry name" value="PROTEIN_KINASE_ATP"/>
    <property type="match status" value="1"/>
</dbReference>
<comment type="similarity">
    <text evidence="7">Belongs to the protein kinase superfamily.</text>
</comment>
<evidence type="ECO:0000259" key="9">
    <source>
        <dbReference type="PROSITE" id="PS51285"/>
    </source>
</evidence>
<protein>
    <recommendedName>
        <fullName evidence="12">Protein kinase domain-containing protein</fullName>
    </recommendedName>
</protein>
<evidence type="ECO:0000256" key="1">
    <source>
        <dbReference type="ARBA" id="ARBA00022527"/>
    </source>
</evidence>
<dbReference type="InterPro" id="IPR000961">
    <property type="entry name" value="AGC-kinase_C"/>
</dbReference>
<evidence type="ECO:0000313" key="11">
    <source>
        <dbReference type="Proteomes" id="UP001515480"/>
    </source>
</evidence>
<evidence type="ECO:0000256" key="3">
    <source>
        <dbReference type="ARBA" id="ARBA00022741"/>
    </source>
</evidence>
<organism evidence="10 11">
    <name type="scientific">Prymnesium parvum</name>
    <name type="common">Toxic golden alga</name>
    <dbReference type="NCBI Taxonomy" id="97485"/>
    <lineage>
        <taxon>Eukaryota</taxon>
        <taxon>Haptista</taxon>
        <taxon>Haptophyta</taxon>
        <taxon>Prymnesiophyceae</taxon>
        <taxon>Prymnesiales</taxon>
        <taxon>Prymnesiaceae</taxon>
        <taxon>Prymnesium</taxon>
    </lineage>
</organism>
<dbReference type="PROSITE" id="PS00108">
    <property type="entry name" value="PROTEIN_KINASE_ST"/>
    <property type="match status" value="1"/>
</dbReference>
<dbReference type="SUPFAM" id="SSF56112">
    <property type="entry name" value="Protein kinase-like (PK-like)"/>
    <property type="match status" value="1"/>
</dbReference>
<keyword evidence="3 6" id="KW-0547">Nucleotide-binding</keyword>
<name>A0AB34IN22_PRYPA</name>
<dbReference type="InterPro" id="IPR000719">
    <property type="entry name" value="Prot_kinase_dom"/>
</dbReference>
<evidence type="ECO:0000256" key="2">
    <source>
        <dbReference type="ARBA" id="ARBA00022679"/>
    </source>
</evidence>
<gene>
    <name evidence="10" type="ORF">AB1Y20_013264</name>
</gene>
<dbReference type="Gene3D" id="1.10.510.10">
    <property type="entry name" value="Transferase(Phosphotransferase) domain 1"/>
    <property type="match status" value="1"/>
</dbReference>
<dbReference type="SMART" id="SM00220">
    <property type="entry name" value="S_TKc"/>
    <property type="match status" value="1"/>
</dbReference>
<dbReference type="Pfam" id="PF00069">
    <property type="entry name" value="Pkinase"/>
    <property type="match status" value="1"/>
</dbReference>
<dbReference type="PANTHER" id="PTHR24353">
    <property type="entry name" value="CYCLIC NUCLEOTIDE-DEPENDENT PROTEIN KINASE"/>
    <property type="match status" value="1"/>
</dbReference>
<dbReference type="AlphaFoldDB" id="A0AB34IN22"/>
<dbReference type="GO" id="GO:0005524">
    <property type="term" value="F:ATP binding"/>
    <property type="evidence" value="ECO:0007669"/>
    <property type="project" value="UniProtKB-UniRule"/>
</dbReference>
<reference evidence="10 11" key="1">
    <citation type="journal article" date="2024" name="Science">
        <title>Giant polyketide synthase enzymes in the biosynthesis of giant marine polyether toxins.</title>
        <authorList>
            <person name="Fallon T.R."/>
            <person name="Shende V.V."/>
            <person name="Wierzbicki I.H."/>
            <person name="Pendleton A.L."/>
            <person name="Watervoot N.F."/>
            <person name="Auber R.P."/>
            <person name="Gonzalez D.J."/>
            <person name="Wisecaver J.H."/>
            <person name="Moore B.S."/>
        </authorList>
    </citation>
    <scope>NUCLEOTIDE SEQUENCE [LARGE SCALE GENOMIC DNA]</scope>
    <source>
        <strain evidence="10 11">12B1</strain>
    </source>
</reference>
<dbReference type="Proteomes" id="UP001515480">
    <property type="component" value="Unassembled WGS sequence"/>
</dbReference>
<dbReference type="InterPro" id="IPR011009">
    <property type="entry name" value="Kinase-like_dom_sf"/>
</dbReference>
<dbReference type="Gene3D" id="3.30.200.20">
    <property type="entry name" value="Phosphorylase Kinase, domain 1"/>
    <property type="match status" value="1"/>
</dbReference>
<keyword evidence="2" id="KW-0808">Transferase</keyword>
<dbReference type="PROSITE" id="PS50011">
    <property type="entry name" value="PROTEIN_KINASE_DOM"/>
    <property type="match status" value="1"/>
</dbReference>
<keyword evidence="5 6" id="KW-0067">ATP-binding</keyword>
<dbReference type="InterPro" id="IPR008271">
    <property type="entry name" value="Ser/Thr_kinase_AS"/>
</dbReference>
<evidence type="ECO:0008006" key="12">
    <source>
        <dbReference type="Google" id="ProtNLM"/>
    </source>
</evidence>
<sequence>MKREREAEGSSRAARSGQGAWELSQAAGELDAEYATLGVLGRGTFSEVNLVRHRQSGELAVVKFCCKLDALSYAHLRTEAELAKKLRKTACGRSPFVLVPTASADSTGRAGSFSLLLPLCPGGDLLQLMRRQPAGVLSEEATRSYGAMVVLGLLALHAAGVVYRDLKPENLLLRASGHLAIADFGFTGTLAQCKRRLKVGTPAYQAPEIVRKSPHDATVDWWALGCVLLEMMCGEQVFAAGCEDDEAIEQRILAHEGGIPPLSPPIALSEGGADFIGRLLEPSPATRLGVAAQVGRDVQDHAWFAAVDWEAMETLSTPPPFIPPALPLDDDDATLVELTSRCQDGFR</sequence>
<evidence type="ECO:0000256" key="6">
    <source>
        <dbReference type="PROSITE-ProRule" id="PRU10141"/>
    </source>
</evidence>
<keyword evidence="4" id="KW-0418">Kinase</keyword>
<dbReference type="PANTHER" id="PTHR24353:SF37">
    <property type="entry name" value="CAMP-DEPENDENT PROTEIN KINASE CATALYTIC SUBUNIT PRKX"/>
    <property type="match status" value="1"/>
</dbReference>
<evidence type="ECO:0000256" key="5">
    <source>
        <dbReference type="ARBA" id="ARBA00022840"/>
    </source>
</evidence>
<comment type="caution">
    <text evidence="10">The sequence shown here is derived from an EMBL/GenBank/DDBJ whole genome shotgun (WGS) entry which is preliminary data.</text>
</comment>
<evidence type="ECO:0000259" key="8">
    <source>
        <dbReference type="PROSITE" id="PS50011"/>
    </source>
</evidence>
<dbReference type="PROSITE" id="PS51285">
    <property type="entry name" value="AGC_KINASE_CTER"/>
    <property type="match status" value="1"/>
</dbReference>
<proteinExistence type="inferred from homology"/>
<evidence type="ECO:0000313" key="10">
    <source>
        <dbReference type="EMBL" id="KAL1500612.1"/>
    </source>
</evidence>